<dbReference type="Proteomes" id="UP000032534">
    <property type="component" value="Unassembled WGS sequence"/>
</dbReference>
<dbReference type="InterPro" id="IPR010982">
    <property type="entry name" value="Lambda_DNA-bd_dom_sf"/>
</dbReference>
<reference evidence="2 3" key="1">
    <citation type="submission" date="2014-11" db="EMBL/GenBank/DDBJ databases">
        <title>Draft Genome Sequences of Paenibacillus polymyxa NRRL B-30509 and Paenibacillus terrae NRRL B-30644, Strains from a Poultry Environment that Produce Tridecaptin A and Paenicidins.</title>
        <authorList>
            <person name="van Belkum M.J."/>
            <person name="Lohans C.T."/>
            <person name="Vederas J.C."/>
        </authorList>
    </citation>
    <scope>NUCLEOTIDE SEQUENCE [LARGE SCALE GENOMIC DNA]</scope>
    <source>
        <strain evidence="2 3">NRRL B-30644</strain>
    </source>
</reference>
<accession>A0A0D7X4A8</accession>
<feature type="domain" description="SpoVT-AbrB" evidence="1">
    <location>
        <begin position="8"/>
        <end position="41"/>
    </location>
</feature>
<evidence type="ECO:0000313" key="3">
    <source>
        <dbReference type="Proteomes" id="UP000032534"/>
    </source>
</evidence>
<protein>
    <submittedName>
        <fullName evidence="2">Regulator</fullName>
    </submittedName>
</protein>
<dbReference type="PANTHER" id="PTHR36432:SF4">
    <property type="entry name" value="TRANSITION STATE REGULATOR ABH-RELATED"/>
    <property type="match status" value="1"/>
</dbReference>
<dbReference type="PANTHER" id="PTHR36432">
    <property type="match status" value="1"/>
</dbReference>
<dbReference type="Pfam" id="PF04014">
    <property type="entry name" value="MazE_antitoxin"/>
    <property type="match status" value="1"/>
</dbReference>
<comment type="caution">
    <text evidence="2">The sequence shown here is derived from an EMBL/GenBank/DDBJ whole genome shotgun (WGS) entry which is preliminary data.</text>
</comment>
<dbReference type="AlphaFoldDB" id="A0A0D7X4A8"/>
<dbReference type="RefSeq" id="WP_044646857.1">
    <property type="nucleotide sequence ID" value="NZ_JTHP01000028.1"/>
</dbReference>
<dbReference type="InterPro" id="IPR037914">
    <property type="entry name" value="SpoVT-AbrB_sf"/>
</dbReference>
<keyword evidence="3" id="KW-1185">Reference proteome</keyword>
<organism evidence="2 3">
    <name type="scientific">Paenibacillus terrae</name>
    <dbReference type="NCBI Taxonomy" id="159743"/>
    <lineage>
        <taxon>Bacteria</taxon>
        <taxon>Bacillati</taxon>
        <taxon>Bacillota</taxon>
        <taxon>Bacilli</taxon>
        <taxon>Bacillales</taxon>
        <taxon>Paenibacillaceae</taxon>
        <taxon>Paenibacillus</taxon>
    </lineage>
</organism>
<dbReference type="OrthoDB" id="2324168at2"/>
<dbReference type="InterPro" id="IPR052731">
    <property type="entry name" value="B_subtilis_Trans_State_Reg"/>
</dbReference>
<dbReference type="SUPFAM" id="SSF89447">
    <property type="entry name" value="AbrB/MazE/MraZ-like"/>
    <property type="match status" value="1"/>
</dbReference>
<name>A0A0D7X4A8_9BACL</name>
<evidence type="ECO:0000313" key="2">
    <source>
        <dbReference type="EMBL" id="KJD44862.1"/>
    </source>
</evidence>
<evidence type="ECO:0000259" key="1">
    <source>
        <dbReference type="Pfam" id="PF04014"/>
    </source>
</evidence>
<dbReference type="GO" id="GO:0003677">
    <property type="term" value="F:DNA binding"/>
    <property type="evidence" value="ECO:0007669"/>
    <property type="project" value="InterPro"/>
</dbReference>
<dbReference type="PATRIC" id="fig|159743.3.peg.3292"/>
<dbReference type="Gene3D" id="1.10.260.40">
    <property type="entry name" value="lambda repressor-like DNA-binding domains"/>
    <property type="match status" value="1"/>
</dbReference>
<sequence>MKNTGMLRRLDSLNRIVIPKEIRTTMNLDIGDSIEFFADHETGFLGMQKYVGASCKLCNSTENLTYFRGSLLCKNCTVELKGNISVSPIPIPVVKEHTCTEKRTYQSSQNLIESLKELMRRYPNATQNEYAKWLGVSQSRVSQLKRLL</sequence>
<dbReference type="EMBL" id="JTHP01000028">
    <property type="protein sequence ID" value="KJD44862.1"/>
    <property type="molecule type" value="Genomic_DNA"/>
</dbReference>
<dbReference type="InterPro" id="IPR007159">
    <property type="entry name" value="SpoVT-AbrB_dom"/>
</dbReference>
<gene>
    <name evidence="2" type="ORF">QD47_14780</name>
</gene>
<proteinExistence type="predicted"/>
<dbReference type="Gene3D" id="2.10.260.10">
    <property type="match status" value="1"/>
</dbReference>